<organism evidence="6 7">
    <name type="scientific">Paramecium sonneborni</name>
    <dbReference type="NCBI Taxonomy" id="65129"/>
    <lineage>
        <taxon>Eukaryota</taxon>
        <taxon>Sar</taxon>
        <taxon>Alveolata</taxon>
        <taxon>Ciliophora</taxon>
        <taxon>Intramacronucleata</taxon>
        <taxon>Oligohymenophorea</taxon>
        <taxon>Peniculida</taxon>
        <taxon>Parameciidae</taxon>
        <taxon>Paramecium</taxon>
    </lineage>
</organism>
<keyword evidence="3" id="KW-0862">Zinc</keyword>
<dbReference type="OrthoDB" id="120976at2759"/>
<feature type="domain" description="RING-type" evidence="5">
    <location>
        <begin position="326"/>
        <end position="372"/>
    </location>
</feature>
<evidence type="ECO:0000256" key="3">
    <source>
        <dbReference type="ARBA" id="ARBA00022833"/>
    </source>
</evidence>
<sequence>MNNSSRIKNSHQSNDCWAALFCGIIEVLIKTNQHEQISLLKPYPNQYQLSRIRIFKTIELMNQIIRNPNTDLFYSLINQEEASQVMKIFIKTQYNMMTTQICNKEILELLSNNFKIDIIFITQNTSISLSNSENLELILKIVQQQSEFIIETSKKSRSRSSSLLDYVLEMKQECNGCQRIFEQGELQKSLSCNHTYCKLCLKFYFKLGQSFICKDFFCKMELKREDFPFLQFSPLMDTTMQQNKCLQCKESINKLYINKCGHTHCQKCIKDQLNKSKLFQTNFCLEPSCTELLSNDFTIDQSTNNNDYQSVLSRQNSIIQKNTEFCYFCQSDQEKGVKGECGHYYCKICLDSKYQQIITYGLNRNIDCPFCQQTFNIEKILDEYYNQLLQVQNPRLKRMRSNSEQYQTEHQQTQFNKPSFENQQHNQFNVKALPQLNQINQSPFRISSAVSTPKRVINSACSDRVNHNYPKQTQYLQRNPQFF</sequence>
<evidence type="ECO:0000313" key="6">
    <source>
        <dbReference type="EMBL" id="CAD8110698.1"/>
    </source>
</evidence>
<dbReference type="PROSITE" id="PS50089">
    <property type="entry name" value="ZF_RING_2"/>
    <property type="match status" value="1"/>
</dbReference>
<protein>
    <recommendedName>
        <fullName evidence="5">RING-type domain-containing protein</fullName>
    </recommendedName>
</protein>
<accession>A0A8S1Q5J0</accession>
<dbReference type="SMART" id="SM00184">
    <property type="entry name" value="RING"/>
    <property type="match status" value="3"/>
</dbReference>
<dbReference type="InterPro" id="IPR017907">
    <property type="entry name" value="Znf_RING_CS"/>
</dbReference>
<evidence type="ECO:0000259" key="5">
    <source>
        <dbReference type="PROSITE" id="PS50089"/>
    </source>
</evidence>
<keyword evidence="7" id="KW-1185">Reference proteome</keyword>
<dbReference type="AlphaFoldDB" id="A0A8S1Q5J0"/>
<evidence type="ECO:0000313" key="7">
    <source>
        <dbReference type="Proteomes" id="UP000692954"/>
    </source>
</evidence>
<evidence type="ECO:0000256" key="1">
    <source>
        <dbReference type="ARBA" id="ARBA00022723"/>
    </source>
</evidence>
<evidence type="ECO:0000256" key="4">
    <source>
        <dbReference type="PROSITE-ProRule" id="PRU00175"/>
    </source>
</evidence>
<dbReference type="EMBL" id="CAJJDN010000096">
    <property type="protein sequence ID" value="CAD8110698.1"/>
    <property type="molecule type" value="Genomic_DNA"/>
</dbReference>
<name>A0A8S1Q5J0_9CILI</name>
<keyword evidence="2 4" id="KW-0863">Zinc-finger</keyword>
<dbReference type="Proteomes" id="UP000692954">
    <property type="component" value="Unassembled WGS sequence"/>
</dbReference>
<dbReference type="InterPro" id="IPR001841">
    <property type="entry name" value="Znf_RING"/>
</dbReference>
<keyword evidence="1" id="KW-0479">Metal-binding</keyword>
<proteinExistence type="predicted"/>
<dbReference type="PROSITE" id="PS00518">
    <property type="entry name" value="ZF_RING_1"/>
    <property type="match status" value="2"/>
</dbReference>
<gene>
    <name evidence="6" type="ORF">PSON_ATCC_30995.1.T0960134</name>
</gene>
<dbReference type="GO" id="GO:0008270">
    <property type="term" value="F:zinc ion binding"/>
    <property type="evidence" value="ECO:0007669"/>
    <property type="project" value="UniProtKB-KW"/>
</dbReference>
<reference evidence="6" key="1">
    <citation type="submission" date="2021-01" db="EMBL/GenBank/DDBJ databases">
        <authorList>
            <consortium name="Genoscope - CEA"/>
            <person name="William W."/>
        </authorList>
    </citation>
    <scope>NUCLEOTIDE SEQUENCE</scope>
</reference>
<comment type="caution">
    <text evidence="6">The sequence shown here is derived from an EMBL/GenBank/DDBJ whole genome shotgun (WGS) entry which is preliminary data.</text>
</comment>
<evidence type="ECO:0000256" key="2">
    <source>
        <dbReference type="ARBA" id="ARBA00022771"/>
    </source>
</evidence>